<keyword evidence="2" id="KW-0695">RNA-directed DNA polymerase</keyword>
<dbReference type="GO" id="GO:0003964">
    <property type="term" value="F:RNA-directed DNA polymerase activity"/>
    <property type="evidence" value="ECO:0007669"/>
    <property type="project" value="UniProtKB-KW"/>
</dbReference>
<dbReference type="InterPro" id="IPR051083">
    <property type="entry name" value="GrpII_Intron_Splice-Mob/Def"/>
</dbReference>
<dbReference type="InterPro" id="IPR030931">
    <property type="entry name" value="Group_II_RT_mat"/>
</dbReference>
<dbReference type="PANTHER" id="PTHR34047">
    <property type="entry name" value="NUCLEAR INTRON MATURASE 1, MITOCHONDRIAL-RELATED"/>
    <property type="match status" value="1"/>
</dbReference>
<sequence length="298" mass="34537">MEQEPKGIREQSAKYPAVQNLMHNVNERTLMAEHRKRSRKKATGVDGIDKAAYDENAPERIAALVERMRKFQYKPLPVRRTYIPKVNGKLRPLGIPAYEDRLVQGVMAKVLNEVYEPRFLGCSYGFRPGKGAHDVVRYINQTIMTKKVNYVLEADIKGFFDNVDHDWLMRFLAHDIQDKNYLRYVERFLIAGIMEDGKRLASDRGTPQGGLISPVLANVYLHYVLDLWMEKAIKPRLRGEVYYVRYADDFLILFQYENEARKVMDTLKKQLGKFSLEVAEDKTRILPIGRFKGTIGGF</sequence>
<proteinExistence type="predicted"/>
<dbReference type="EMBL" id="JAUDCL010000025">
    <property type="protein sequence ID" value="MDM8202012.1"/>
    <property type="molecule type" value="Genomic_DNA"/>
</dbReference>
<dbReference type="PANTHER" id="PTHR34047:SF8">
    <property type="entry name" value="PROTEIN YKFC"/>
    <property type="match status" value="1"/>
</dbReference>
<dbReference type="NCBIfam" id="TIGR04416">
    <property type="entry name" value="group_II_RT_mat"/>
    <property type="match status" value="1"/>
</dbReference>
<dbReference type="CDD" id="cd01651">
    <property type="entry name" value="RT_G2_intron"/>
    <property type="match status" value="1"/>
</dbReference>
<organism evidence="2 3">
    <name type="scientific">Allofournierella massiliensis</name>
    <dbReference type="NCBI Taxonomy" id="1650663"/>
    <lineage>
        <taxon>Bacteria</taxon>
        <taxon>Bacillati</taxon>
        <taxon>Bacillota</taxon>
        <taxon>Clostridia</taxon>
        <taxon>Eubacteriales</taxon>
        <taxon>Oscillospiraceae</taxon>
        <taxon>Allofournierella</taxon>
    </lineage>
</organism>
<accession>A0ABT7UT09</accession>
<comment type="caution">
    <text evidence="2">The sequence shown here is derived from an EMBL/GenBank/DDBJ whole genome shotgun (WGS) entry which is preliminary data.</text>
</comment>
<dbReference type="RefSeq" id="WP_289600410.1">
    <property type="nucleotide sequence ID" value="NZ_JAUDCL010000025.1"/>
</dbReference>
<dbReference type="InterPro" id="IPR043502">
    <property type="entry name" value="DNA/RNA_pol_sf"/>
</dbReference>
<name>A0ABT7UT09_9FIRM</name>
<evidence type="ECO:0000259" key="1">
    <source>
        <dbReference type="PROSITE" id="PS50878"/>
    </source>
</evidence>
<reference evidence="2 3" key="2">
    <citation type="submission" date="2023-06" db="EMBL/GenBank/DDBJ databases">
        <title>Identification and characterization of horizontal gene transfer across gut microbiota members of farm animals based on homology search.</title>
        <authorList>
            <person name="Schwarzerova J."/>
            <person name="Nykrynova M."/>
            <person name="Jureckova K."/>
            <person name="Cejkova D."/>
            <person name="Rychlik I."/>
        </authorList>
    </citation>
    <scope>NUCLEOTIDE SEQUENCE [LARGE SCALE GENOMIC DNA]</scope>
    <source>
        <strain evidence="2 3">ET340</strain>
    </source>
</reference>
<reference evidence="2 3" key="3">
    <citation type="submission" date="2023-06" db="EMBL/GenBank/DDBJ databases">
        <authorList>
            <person name="Zeman M."/>
            <person name="Kubasova T."/>
            <person name="Jahodarova E."/>
            <person name="Nykrynova M."/>
            <person name="Rychlik I."/>
        </authorList>
    </citation>
    <scope>NUCLEOTIDE SEQUENCE [LARGE SCALE GENOMIC DNA]</scope>
    <source>
        <strain evidence="2 3">ET340</strain>
    </source>
</reference>
<gene>
    <name evidence="2" type="primary">ltrA</name>
    <name evidence="2" type="ORF">QUW08_12020</name>
</gene>
<dbReference type="Proteomes" id="UP001529380">
    <property type="component" value="Unassembled WGS sequence"/>
</dbReference>
<evidence type="ECO:0000313" key="3">
    <source>
        <dbReference type="Proteomes" id="UP001529380"/>
    </source>
</evidence>
<dbReference type="PROSITE" id="PS50878">
    <property type="entry name" value="RT_POL"/>
    <property type="match status" value="1"/>
</dbReference>
<dbReference type="SUPFAM" id="SSF56672">
    <property type="entry name" value="DNA/RNA polymerases"/>
    <property type="match status" value="1"/>
</dbReference>
<keyword evidence="2" id="KW-0548">Nucleotidyltransferase</keyword>
<keyword evidence="2" id="KW-0808">Transferase</keyword>
<dbReference type="Pfam" id="PF00078">
    <property type="entry name" value="RVT_1"/>
    <property type="match status" value="1"/>
</dbReference>
<evidence type="ECO:0000313" key="2">
    <source>
        <dbReference type="EMBL" id="MDM8202012.1"/>
    </source>
</evidence>
<protein>
    <submittedName>
        <fullName evidence="2">Group II intron reverse transcriptase/maturase</fullName>
        <ecNumber evidence="2">2.7.7.49</ecNumber>
    </submittedName>
</protein>
<keyword evidence="3" id="KW-1185">Reference proteome</keyword>
<reference evidence="3" key="1">
    <citation type="submission" date="2023-06" db="EMBL/GenBank/DDBJ databases">
        <title>Identification and characterization of horizontal gene transfer across gut microbiota members of farm animals based on homology search.</title>
        <authorList>
            <person name="Zeman M."/>
            <person name="Kubasova T."/>
            <person name="Jahodarova E."/>
            <person name="Nykrynova M."/>
            <person name="Rychlik I."/>
        </authorList>
    </citation>
    <scope>NUCLEOTIDE SEQUENCE [LARGE SCALE GENOMIC DNA]</scope>
    <source>
        <strain evidence="3">ET340</strain>
    </source>
</reference>
<dbReference type="InterPro" id="IPR000477">
    <property type="entry name" value="RT_dom"/>
</dbReference>
<dbReference type="EC" id="2.7.7.49" evidence="2"/>
<feature type="domain" description="Reverse transcriptase" evidence="1">
    <location>
        <begin position="64"/>
        <end position="296"/>
    </location>
</feature>